<dbReference type="SMART" id="SM00185">
    <property type="entry name" value="ARM"/>
    <property type="match status" value="5"/>
</dbReference>
<dbReference type="InterPro" id="IPR000210">
    <property type="entry name" value="BTB/POZ_dom"/>
</dbReference>
<evidence type="ECO:0000256" key="1">
    <source>
        <dbReference type="SAM" id="MobiDB-lite"/>
    </source>
</evidence>
<dbReference type="OrthoDB" id="6086604at2759"/>
<feature type="region of interest" description="Disordered" evidence="1">
    <location>
        <begin position="470"/>
        <end position="490"/>
    </location>
</feature>
<name>A0A8X6KDK7_NEPPI</name>
<evidence type="ECO:0000259" key="2">
    <source>
        <dbReference type="PROSITE" id="PS50097"/>
    </source>
</evidence>
<dbReference type="Pfam" id="PF00651">
    <property type="entry name" value="BTB"/>
    <property type="match status" value="1"/>
</dbReference>
<dbReference type="InterPro" id="IPR000225">
    <property type="entry name" value="Armadillo"/>
</dbReference>
<evidence type="ECO:0000313" key="4">
    <source>
        <dbReference type="Proteomes" id="UP000887013"/>
    </source>
</evidence>
<keyword evidence="4" id="KW-1185">Reference proteome</keyword>
<gene>
    <name evidence="3" type="primary">Armc5</name>
    <name evidence="3" type="ORF">NPIL_263961</name>
</gene>
<dbReference type="GO" id="GO:0009653">
    <property type="term" value="P:anatomical structure morphogenesis"/>
    <property type="evidence" value="ECO:0007669"/>
    <property type="project" value="TreeGrafter"/>
</dbReference>
<dbReference type="SUPFAM" id="SSF48371">
    <property type="entry name" value="ARM repeat"/>
    <property type="match status" value="2"/>
</dbReference>
<comment type="caution">
    <text evidence="3">The sequence shown here is derived from an EMBL/GenBank/DDBJ whole genome shotgun (WGS) entry which is preliminary data.</text>
</comment>
<evidence type="ECO:0000313" key="3">
    <source>
        <dbReference type="EMBL" id="GFS41695.1"/>
    </source>
</evidence>
<protein>
    <submittedName>
        <fullName evidence="3">Armadillo repeat-containing protein 5</fullName>
    </submittedName>
</protein>
<organism evidence="3 4">
    <name type="scientific">Nephila pilipes</name>
    <name type="common">Giant wood spider</name>
    <name type="synonym">Nephila maculata</name>
    <dbReference type="NCBI Taxonomy" id="299642"/>
    <lineage>
        <taxon>Eukaryota</taxon>
        <taxon>Metazoa</taxon>
        <taxon>Ecdysozoa</taxon>
        <taxon>Arthropoda</taxon>
        <taxon>Chelicerata</taxon>
        <taxon>Arachnida</taxon>
        <taxon>Araneae</taxon>
        <taxon>Araneomorphae</taxon>
        <taxon>Entelegynae</taxon>
        <taxon>Araneoidea</taxon>
        <taxon>Nephilidae</taxon>
        <taxon>Nephila</taxon>
    </lineage>
</organism>
<dbReference type="SMART" id="SM00225">
    <property type="entry name" value="BTB"/>
    <property type="match status" value="1"/>
</dbReference>
<dbReference type="Pfam" id="PF24768">
    <property type="entry name" value="ARM_ARMC5"/>
    <property type="match status" value="1"/>
</dbReference>
<dbReference type="PROSITE" id="PS50097">
    <property type="entry name" value="BTB"/>
    <property type="match status" value="1"/>
</dbReference>
<accession>A0A8X6KDK7</accession>
<sequence>MRRLSQAYIIKLLISFIENPKYCNITLSIIADACLERTFLCEIIRHGGIKSLIRLMKSMVNDEIQNRVCRALGNIAKSEIGLKEIITMKPVANILQFLSGTTDKNCQQTAVRTLRILGRNSKSRDLIVKENGIICIAQLLNSSSKEILLCTTKALAELSENCSISCAKQMLEKNSLKILVELNSHSEKDIRVHALTSLKNLSGQEEIRSNLVKVGAVKLFTEVAMDFESYDMSRVATLALCSCLDHIHMWNNYGVSRHYGLKAIVETLKRKNFEDIHIHIISSLLPLCFENAGSKILFELEIIQILIQNLKNFIIYNKVEHSIPVFQIEPMFKNEVPTSLPPLKPKPVYSSDLNDFSNSKNVSQLTKKNITQTESRRNSCIDFEYFSSPVKNTPIYDSSYLSFHSSGASSQCSPTSSGSNTSASPNYFCDLNLNFPVTNPWAAHSNNDESVYCWSPVMCESEISEVSEVGTESSFESKNGDSSNISDKNTFSSAEENSVISSNFEEINIEQMSDVVPRTLNEKYNLKTISVYEKECPSSKKQKTDINTQISLGKSAENRNIKTSLQYFETSPKVETSFNRYEKTAIDHHMLALLTQLSFHVEKKSNSEFASISCFSVLMDYMCSIQNPNPKAEKILLNLVSNRYCFEKLIVSGFVTEMEKRITIVHEPRKCSRCLQMSNVYRTLLSAFQKEAESDFGVGTLCHILLTGGKLSQLNAIHAVSKLILVKSSMYKLIIQTNGLSLLLSFITESSETIYSNAVLYLCQLYQNLKTMNPNKTLEKCCFSGTCNIKVVSKCAYKDAIETTPDVTFYVNEINILGCRDSICKNSEYFTALLKGHFSESNKDIIVMTNISAETLTTLFHFLHGCKTDSSCPYIKRIPFTILLELLSECEKFLLNDVKTFIEDQLCHNLYPETVYQIYEAAKIYNSDKLIKKTVNYILSMDVTQKDILLNCFQELKSLGEDFNFFSDITSLIQSIFPEWAHMVKSEK</sequence>
<dbReference type="SUPFAM" id="SSF54695">
    <property type="entry name" value="POZ domain"/>
    <property type="match status" value="1"/>
</dbReference>
<dbReference type="Gene3D" id="3.30.710.10">
    <property type="entry name" value="Potassium Channel Kv1.1, Chain A"/>
    <property type="match status" value="1"/>
</dbReference>
<dbReference type="InterPro" id="IPR016024">
    <property type="entry name" value="ARM-type_fold"/>
</dbReference>
<dbReference type="EMBL" id="BMAW01043910">
    <property type="protein sequence ID" value="GFS41695.1"/>
    <property type="molecule type" value="Genomic_DNA"/>
</dbReference>
<reference evidence="3" key="1">
    <citation type="submission" date="2020-08" db="EMBL/GenBank/DDBJ databases">
        <title>Multicomponent nature underlies the extraordinary mechanical properties of spider dragline silk.</title>
        <authorList>
            <person name="Kono N."/>
            <person name="Nakamura H."/>
            <person name="Mori M."/>
            <person name="Yoshida Y."/>
            <person name="Ohtoshi R."/>
            <person name="Malay A.D."/>
            <person name="Moran D.A.P."/>
            <person name="Tomita M."/>
            <person name="Numata K."/>
            <person name="Arakawa K."/>
        </authorList>
    </citation>
    <scope>NUCLEOTIDE SEQUENCE</scope>
</reference>
<dbReference type="InterPro" id="IPR055445">
    <property type="entry name" value="ARM_ARMC5"/>
</dbReference>
<feature type="domain" description="BTB" evidence="2">
    <location>
        <begin position="805"/>
        <end position="864"/>
    </location>
</feature>
<dbReference type="AlphaFoldDB" id="A0A8X6KDK7"/>
<dbReference type="Gene3D" id="1.25.10.10">
    <property type="entry name" value="Leucine-rich Repeat Variant"/>
    <property type="match status" value="1"/>
</dbReference>
<dbReference type="InterPro" id="IPR011989">
    <property type="entry name" value="ARM-like"/>
</dbReference>
<dbReference type="PANTHER" id="PTHR23312:SF8">
    <property type="entry name" value="ARMADILLO REPEAT-CONTAINING PROTEIN 5"/>
    <property type="match status" value="1"/>
</dbReference>
<proteinExistence type="predicted"/>
<dbReference type="InterPro" id="IPR011333">
    <property type="entry name" value="SKP1/BTB/POZ_sf"/>
</dbReference>
<dbReference type="GO" id="GO:0005829">
    <property type="term" value="C:cytosol"/>
    <property type="evidence" value="ECO:0007669"/>
    <property type="project" value="TreeGrafter"/>
</dbReference>
<dbReference type="Proteomes" id="UP000887013">
    <property type="component" value="Unassembled WGS sequence"/>
</dbReference>
<dbReference type="PANTHER" id="PTHR23312">
    <property type="entry name" value="ARMC5 ARMADILLO REPEAT-CONTAINING -RELATED"/>
    <property type="match status" value="1"/>
</dbReference>